<name>A0A8J8SCZ3_9FIRM</name>
<dbReference type="KEGG" id="vgu:HYG85_15740"/>
<keyword evidence="3" id="KW-1185">Reference proteome</keyword>
<dbReference type="RefSeq" id="WP_212690456.1">
    <property type="nucleotide sequence ID" value="NZ_CAJXUH010000018.1"/>
</dbReference>
<evidence type="ECO:0000313" key="2">
    <source>
        <dbReference type="EMBL" id="QUH30277.1"/>
    </source>
</evidence>
<feature type="chain" id="PRO_5035279404" evidence="1">
    <location>
        <begin position="25"/>
        <end position="109"/>
    </location>
</feature>
<dbReference type="EMBL" id="CP058561">
    <property type="protein sequence ID" value="QUH30277.1"/>
    <property type="molecule type" value="Genomic_DNA"/>
</dbReference>
<evidence type="ECO:0000313" key="3">
    <source>
        <dbReference type="Proteomes" id="UP000677305"/>
    </source>
</evidence>
<dbReference type="Gene3D" id="2.30.30.40">
    <property type="entry name" value="SH3 Domains"/>
    <property type="match status" value="1"/>
</dbReference>
<accession>A0A8J8SCZ3</accession>
<proteinExistence type="predicted"/>
<evidence type="ECO:0000256" key="1">
    <source>
        <dbReference type="SAM" id="SignalP"/>
    </source>
</evidence>
<feature type="signal peptide" evidence="1">
    <location>
        <begin position="1"/>
        <end position="24"/>
    </location>
</feature>
<dbReference type="Proteomes" id="UP000677305">
    <property type="component" value="Chromosome"/>
</dbReference>
<reference evidence="2 3" key="1">
    <citation type="submission" date="2020-07" db="EMBL/GenBank/DDBJ databases">
        <title>Vallitalea guaymasensis genome.</title>
        <authorList>
            <person name="Postec A."/>
        </authorList>
    </citation>
    <scope>NUCLEOTIDE SEQUENCE [LARGE SCALE GENOMIC DNA]</scope>
    <source>
        <strain evidence="2 3">Ra1766G1</strain>
    </source>
</reference>
<sequence length="109" mass="11955">MKKQLLILSLVIGMILTFNTATYAKTTVNVDNQIESVNLQSGLPAPGYIRGVNVLFKSSANTSSATLGVFEFGEEVVVNYFAGNWASVYRIETGQYGYVNRRYISFGAV</sequence>
<keyword evidence="1" id="KW-0732">Signal</keyword>
<gene>
    <name evidence="2" type="ORF">HYG85_15740</name>
</gene>
<organism evidence="2 3">
    <name type="scientific">Vallitalea guaymasensis</name>
    <dbReference type="NCBI Taxonomy" id="1185412"/>
    <lineage>
        <taxon>Bacteria</taxon>
        <taxon>Bacillati</taxon>
        <taxon>Bacillota</taxon>
        <taxon>Clostridia</taxon>
        <taxon>Lachnospirales</taxon>
        <taxon>Vallitaleaceae</taxon>
        <taxon>Vallitalea</taxon>
    </lineage>
</organism>
<dbReference type="AlphaFoldDB" id="A0A8J8SCZ3"/>
<protein>
    <submittedName>
        <fullName evidence="2">SH3 domain-containing protein</fullName>
    </submittedName>
</protein>